<dbReference type="InterPro" id="IPR016186">
    <property type="entry name" value="C-type_lectin-like/link_sf"/>
</dbReference>
<accession>A0A8C1ZVG9</accession>
<protein>
    <recommendedName>
        <fullName evidence="1">C-type lectin domain-containing protein</fullName>
    </recommendedName>
</protein>
<evidence type="ECO:0000313" key="2">
    <source>
        <dbReference type="Ensembl" id="ENSCCRP00015096067.1"/>
    </source>
</evidence>
<dbReference type="Gene3D" id="3.10.100.10">
    <property type="entry name" value="Mannose-Binding Protein A, subunit A"/>
    <property type="match status" value="2"/>
</dbReference>
<dbReference type="AlphaFoldDB" id="A0A8C1ZVG9"/>
<dbReference type="SUPFAM" id="SSF56436">
    <property type="entry name" value="C-type lectin-like"/>
    <property type="match status" value="2"/>
</dbReference>
<name>A0A8C1ZVG9_CYPCA</name>
<evidence type="ECO:0000313" key="3">
    <source>
        <dbReference type="Proteomes" id="UP000694700"/>
    </source>
</evidence>
<feature type="domain" description="C-type lectin" evidence="1">
    <location>
        <begin position="1"/>
        <end position="81"/>
    </location>
</feature>
<dbReference type="Ensembl" id="ENSCCRT00015099180.1">
    <property type="protein sequence ID" value="ENSCCRP00015096067.1"/>
    <property type="gene ID" value="ENSCCRG00015038728.1"/>
</dbReference>
<dbReference type="PROSITE" id="PS50041">
    <property type="entry name" value="C_TYPE_LECTIN_2"/>
    <property type="match status" value="2"/>
</dbReference>
<dbReference type="Pfam" id="PF00059">
    <property type="entry name" value="Lectin_C"/>
    <property type="match status" value="2"/>
</dbReference>
<dbReference type="InterPro" id="IPR016187">
    <property type="entry name" value="CTDL_fold"/>
</dbReference>
<dbReference type="PANTHER" id="PTHR45784">
    <property type="entry name" value="C-TYPE LECTIN DOMAIN FAMILY 20 MEMBER A-RELATED"/>
    <property type="match status" value="1"/>
</dbReference>
<dbReference type="InterPro" id="IPR001304">
    <property type="entry name" value="C-type_lectin-like"/>
</dbReference>
<organism evidence="2 3">
    <name type="scientific">Cyprinus carpio</name>
    <name type="common">Common carp</name>
    <dbReference type="NCBI Taxonomy" id="7962"/>
    <lineage>
        <taxon>Eukaryota</taxon>
        <taxon>Metazoa</taxon>
        <taxon>Chordata</taxon>
        <taxon>Craniata</taxon>
        <taxon>Vertebrata</taxon>
        <taxon>Euteleostomi</taxon>
        <taxon>Actinopterygii</taxon>
        <taxon>Neopterygii</taxon>
        <taxon>Teleostei</taxon>
        <taxon>Ostariophysi</taxon>
        <taxon>Cypriniformes</taxon>
        <taxon>Cyprinidae</taxon>
        <taxon>Cyprininae</taxon>
        <taxon>Cyprinus</taxon>
    </lineage>
</organism>
<dbReference type="PANTHER" id="PTHR45784:SF3">
    <property type="entry name" value="C-TYPE LECTIN DOMAIN FAMILY 4 MEMBER K-LIKE-RELATED"/>
    <property type="match status" value="1"/>
</dbReference>
<dbReference type="Proteomes" id="UP000694700">
    <property type="component" value="Unplaced"/>
</dbReference>
<feature type="domain" description="C-type lectin" evidence="1">
    <location>
        <begin position="86"/>
        <end position="174"/>
    </location>
</feature>
<evidence type="ECO:0000259" key="1">
    <source>
        <dbReference type="PROSITE" id="PS50041"/>
    </source>
</evidence>
<sequence>MTWAEAQRYCRDKYTDLATIENEQQTVQLIDTVNDDSIDLAWIGLYDDLNSWKWTLEDSDFFKVGEKDFRNWYNPGPDNYGGQSMCIIMYNLVSIRNETENFKLQSLFSYYNSFWIGLYRTRSWSDQSNSSFSNWRTGQPDNAENSEYCTAVSFSDSGNWTDENCNTALPFICYSGE</sequence>
<reference evidence="2" key="1">
    <citation type="submission" date="2025-08" db="UniProtKB">
        <authorList>
            <consortium name="Ensembl"/>
        </authorList>
    </citation>
    <scope>IDENTIFICATION</scope>
</reference>
<proteinExistence type="predicted"/>
<dbReference type="SMART" id="SM00034">
    <property type="entry name" value="CLECT"/>
    <property type="match status" value="1"/>
</dbReference>